<dbReference type="PANTHER" id="PTHR20854">
    <property type="entry name" value="INOSITOL MONOPHOSPHATASE"/>
    <property type="match status" value="1"/>
</dbReference>
<dbReference type="Pfam" id="PF00459">
    <property type="entry name" value="Inositol_P"/>
    <property type="match status" value="1"/>
</dbReference>
<dbReference type="Gene3D" id="3.30.540.10">
    <property type="entry name" value="Fructose-1,6-Bisphosphatase, subunit A, domain 1"/>
    <property type="match status" value="1"/>
</dbReference>
<dbReference type="Proteomes" id="UP001356095">
    <property type="component" value="Unassembled WGS sequence"/>
</dbReference>
<comment type="caution">
    <text evidence="2">The sequence shown here is derived from an EMBL/GenBank/DDBJ whole genome shotgun (WGS) entry which is preliminary data.</text>
</comment>
<sequence>MNSDEDLHLAHHMAGLAAKISLRYLNLGDLRPQNKQDGSPVTSADHRIERELRALIDRMRPQDAFTGEEFGTSGGGPRRWFVDAIDGTRSYLAGTPEWGTLIGLTHEGSAGLGLVCAPVLQRRWWAVSGHGAWTCGPPGVPHRVSVTGQNRLCRASVGIWPPPQRMPEGHCRTAAARIAAQAANTLPALDPTGRASTVSDPPKPSTGSGTCHGGLLVATGQLDAFLLVGGGPWDVAPLVPIVREAGGAFTDLDGRDRFDTGTALFSNARIHDELLDAVRTAT</sequence>
<accession>A0ABU7KG23</accession>
<evidence type="ECO:0000313" key="2">
    <source>
        <dbReference type="EMBL" id="MEE2040859.1"/>
    </source>
</evidence>
<feature type="region of interest" description="Disordered" evidence="1">
    <location>
        <begin position="188"/>
        <end position="212"/>
    </location>
</feature>
<reference evidence="2 3" key="1">
    <citation type="submission" date="2023-08" db="EMBL/GenBank/DDBJ databases">
        <authorList>
            <person name="Girao M."/>
            <person name="Carvalho M.F."/>
        </authorList>
    </citation>
    <scope>NUCLEOTIDE SEQUENCE [LARGE SCALE GENOMIC DNA]</scope>
    <source>
        <strain evidence="2 3">CT-R113</strain>
    </source>
</reference>
<proteinExistence type="predicted"/>
<dbReference type="PANTHER" id="PTHR20854:SF4">
    <property type="entry name" value="INOSITOL-1-MONOPHOSPHATASE-RELATED"/>
    <property type="match status" value="1"/>
</dbReference>
<keyword evidence="3" id="KW-1185">Reference proteome</keyword>
<dbReference type="PRINTS" id="PR00377">
    <property type="entry name" value="IMPHPHTASES"/>
</dbReference>
<protein>
    <submittedName>
        <fullName evidence="2">Inositol monophosphatase family protein</fullName>
    </submittedName>
</protein>
<dbReference type="RefSeq" id="WP_330094622.1">
    <property type="nucleotide sequence ID" value="NZ_JAUZMY010000036.1"/>
</dbReference>
<evidence type="ECO:0000313" key="3">
    <source>
        <dbReference type="Proteomes" id="UP001356095"/>
    </source>
</evidence>
<name>A0ABU7KG23_9ACTN</name>
<dbReference type="SUPFAM" id="SSF56655">
    <property type="entry name" value="Carbohydrate phosphatase"/>
    <property type="match status" value="1"/>
</dbReference>
<organism evidence="2 3">
    <name type="scientific">Nocardiopsis codii</name>
    <dbReference type="NCBI Taxonomy" id="3065942"/>
    <lineage>
        <taxon>Bacteria</taxon>
        <taxon>Bacillati</taxon>
        <taxon>Actinomycetota</taxon>
        <taxon>Actinomycetes</taxon>
        <taxon>Streptosporangiales</taxon>
        <taxon>Nocardiopsidaceae</taxon>
        <taxon>Nocardiopsis</taxon>
    </lineage>
</organism>
<dbReference type="EMBL" id="JAUZMY010000036">
    <property type="protein sequence ID" value="MEE2040859.1"/>
    <property type="molecule type" value="Genomic_DNA"/>
</dbReference>
<gene>
    <name evidence="2" type="ORF">Q8791_26930</name>
</gene>
<dbReference type="Gene3D" id="3.40.190.80">
    <property type="match status" value="1"/>
</dbReference>
<dbReference type="InterPro" id="IPR000760">
    <property type="entry name" value="Inositol_monophosphatase-like"/>
</dbReference>
<evidence type="ECO:0000256" key="1">
    <source>
        <dbReference type="SAM" id="MobiDB-lite"/>
    </source>
</evidence>
<feature type="compositionally biased region" description="Polar residues" evidence="1">
    <location>
        <begin position="194"/>
        <end position="209"/>
    </location>
</feature>